<proteinExistence type="predicted"/>
<dbReference type="Proteomes" id="UP000005239">
    <property type="component" value="Unassembled WGS sequence"/>
</dbReference>
<evidence type="ECO:0000313" key="2">
    <source>
        <dbReference type="Proteomes" id="UP000005239"/>
    </source>
</evidence>
<accession>A0A8R1YX75</accession>
<sequence length="94" mass="10892">MVGYTNEEAAKILEPFIIEYGRLYGEGDSISLSNLYSPNAVLIEKDKQGVYGRSEIEKFVRPFMGDVKVCDFTQIFRKEGEKWLIIHDEFRHDA</sequence>
<dbReference type="AlphaFoldDB" id="A0A2A6CIH1"/>
<evidence type="ECO:0000313" key="1">
    <source>
        <dbReference type="EnsemblMetazoa" id="PPA40182.1"/>
    </source>
</evidence>
<name>A0A2A6CIH1_PRIPA</name>
<keyword evidence="2" id="KW-1185">Reference proteome</keyword>
<organism evidence="1 2">
    <name type="scientific">Pristionchus pacificus</name>
    <name type="common">Parasitic nematode worm</name>
    <dbReference type="NCBI Taxonomy" id="54126"/>
    <lineage>
        <taxon>Eukaryota</taxon>
        <taxon>Metazoa</taxon>
        <taxon>Ecdysozoa</taxon>
        <taxon>Nematoda</taxon>
        <taxon>Chromadorea</taxon>
        <taxon>Rhabditida</taxon>
        <taxon>Rhabditina</taxon>
        <taxon>Diplogasteromorpha</taxon>
        <taxon>Diplogasteroidea</taxon>
        <taxon>Neodiplogasteridae</taxon>
        <taxon>Pristionchus</taxon>
    </lineage>
</organism>
<dbReference type="SUPFAM" id="SSF54427">
    <property type="entry name" value="NTF2-like"/>
    <property type="match status" value="1"/>
</dbReference>
<dbReference type="PANTHER" id="PTHR31664:SF4">
    <property type="entry name" value="DUF4440 DOMAIN-CONTAINING PROTEIN"/>
    <property type="match status" value="1"/>
</dbReference>
<dbReference type="EnsemblMetazoa" id="PPA40182.1">
    <property type="protein sequence ID" value="PPA40182.1"/>
    <property type="gene ID" value="WBGene00278551"/>
</dbReference>
<gene>
    <name evidence="1" type="primary">WBGene00278551</name>
</gene>
<accession>A0A2A6CIH1</accession>
<dbReference type="PANTHER" id="PTHR31664">
    <property type="entry name" value="PROTEIN CBG16427"/>
    <property type="match status" value="1"/>
</dbReference>
<protein>
    <submittedName>
        <fullName evidence="1">Uncharacterized protein</fullName>
    </submittedName>
</protein>
<reference evidence="2" key="1">
    <citation type="journal article" date="2008" name="Nat. Genet.">
        <title>The Pristionchus pacificus genome provides a unique perspective on nematode lifestyle and parasitism.</title>
        <authorList>
            <person name="Dieterich C."/>
            <person name="Clifton S.W."/>
            <person name="Schuster L.N."/>
            <person name="Chinwalla A."/>
            <person name="Delehaunty K."/>
            <person name="Dinkelacker I."/>
            <person name="Fulton L."/>
            <person name="Fulton R."/>
            <person name="Godfrey J."/>
            <person name="Minx P."/>
            <person name="Mitreva M."/>
            <person name="Roeseler W."/>
            <person name="Tian H."/>
            <person name="Witte H."/>
            <person name="Yang S.P."/>
            <person name="Wilson R.K."/>
            <person name="Sommer R.J."/>
        </authorList>
    </citation>
    <scope>NUCLEOTIDE SEQUENCE [LARGE SCALE GENOMIC DNA]</scope>
    <source>
        <strain evidence="2">PS312</strain>
    </source>
</reference>
<reference evidence="1" key="2">
    <citation type="submission" date="2022-06" db="UniProtKB">
        <authorList>
            <consortium name="EnsemblMetazoa"/>
        </authorList>
    </citation>
    <scope>IDENTIFICATION</scope>
    <source>
        <strain evidence="1">PS312</strain>
    </source>
</reference>
<dbReference type="InterPro" id="IPR032710">
    <property type="entry name" value="NTF2-like_dom_sf"/>
</dbReference>